<keyword evidence="1" id="KW-0472">Membrane</keyword>
<keyword evidence="1" id="KW-1133">Transmembrane helix</keyword>
<organism evidence="3 4">
    <name type="scientific">Conyzicola nivalis</name>
    <dbReference type="NCBI Taxonomy" id="1477021"/>
    <lineage>
        <taxon>Bacteria</taxon>
        <taxon>Bacillati</taxon>
        <taxon>Actinomycetota</taxon>
        <taxon>Actinomycetes</taxon>
        <taxon>Micrococcales</taxon>
        <taxon>Microbacteriaceae</taxon>
        <taxon>Conyzicola</taxon>
    </lineage>
</organism>
<accession>A0ABV2QIU2</accession>
<dbReference type="Pfam" id="PF10099">
    <property type="entry name" value="RskA_C"/>
    <property type="match status" value="1"/>
</dbReference>
<feature type="transmembrane region" description="Helical" evidence="1">
    <location>
        <begin position="83"/>
        <end position="104"/>
    </location>
</feature>
<keyword evidence="4" id="KW-1185">Reference proteome</keyword>
<feature type="domain" description="Anti-sigma K factor RskA C-terminal" evidence="2">
    <location>
        <begin position="87"/>
        <end position="223"/>
    </location>
</feature>
<proteinExistence type="predicted"/>
<comment type="caution">
    <text evidence="3">The sequence shown here is derived from an EMBL/GenBank/DDBJ whole genome shotgun (WGS) entry which is preliminary data.</text>
</comment>
<sequence length="238" mass="24396">MPHLDPDTLALLSLGEAVATDADTAHLAECASCRDEIEALALTVHVGRESLTSEALVAPDARVWAAVSSELGLAQRRSRRMRVLPLLVAAVTALALVVGGAAVWQALRPASDPLGPVPLGPDRLVATAALEPFPAWPTAAGSAVLEEHPDGTRSVTVTLEAPPADSGFREAWLISSDATQLVSLGTMRGGSGTFDLPAGVDTARFDLVDVSAEADDGDAAHSGDSIVRGKLESATIGG</sequence>
<protein>
    <recommendedName>
        <fullName evidence="2">Anti-sigma K factor RskA C-terminal domain-containing protein</fullName>
    </recommendedName>
</protein>
<reference evidence="3 4" key="1">
    <citation type="submission" date="2024-06" db="EMBL/GenBank/DDBJ databases">
        <title>Sorghum-associated microbial communities from plants grown in Nebraska, USA.</title>
        <authorList>
            <person name="Schachtman D."/>
        </authorList>
    </citation>
    <scope>NUCLEOTIDE SEQUENCE [LARGE SCALE GENOMIC DNA]</scope>
    <source>
        <strain evidence="3 4">2857</strain>
    </source>
</reference>
<dbReference type="RefSeq" id="WP_354023136.1">
    <property type="nucleotide sequence ID" value="NZ_JBEPSJ010000001.1"/>
</dbReference>
<dbReference type="EMBL" id="JBEPSJ010000001">
    <property type="protein sequence ID" value="MET4580930.1"/>
    <property type="molecule type" value="Genomic_DNA"/>
</dbReference>
<dbReference type="Proteomes" id="UP001549257">
    <property type="component" value="Unassembled WGS sequence"/>
</dbReference>
<evidence type="ECO:0000313" key="4">
    <source>
        <dbReference type="Proteomes" id="UP001549257"/>
    </source>
</evidence>
<evidence type="ECO:0000313" key="3">
    <source>
        <dbReference type="EMBL" id="MET4580930.1"/>
    </source>
</evidence>
<keyword evidence="1" id="KW-0812">Transmembrane</keyword>
<evidence type="ECO:0000259" key="2">
    <source>
        <dbReference type="Pfam" id="PF10099"/>
    </source>
</evidence>
<evidence type="ECO:0000256" key="1">
    <source>
        <dbReference type="SAM" id="Phobius"/>
    </source>
</evidence>
<dbReference type="InterPro" id="IPR018764">
    <property type="entry name" value="RskA_C"/>
</dbReference>
<name>A0ABV2QIU2_9MICO</name>
<gene>
    <name evidence="3" type="ORF">ABIE21_000420</name>
</gene>